<evidence type="ECO:0000256" key="1">
    <source>
        <dbReference type="SAM" id="MobiDB-lite"/>
    </source>
</evidence>
<proteinExistence type="predicted"/>
<sequence length="142" mass="15335">MSEYEASPLPPSALPSPPPSPPSAPAPEAGAEQTAFMPPSAGFVPPFPNADEASKWNGIEADHLAWRRRLVERQLRQERLDQWAGYGFRLLEYLIVIGFGLAFVRLGFYAVDHEASSQAVPLISGGIAGLAGAVLAVRNKRR</sequence>
<dbReference type="RefSeq" id="WP_344152313.1">
    <property type="nucleotide sequence ID" value="NZ_BAAABV010000006.1"/>
</dbReference>
<keyword evidence="2" id="KW-0472">Membrane</keyword>
<gene>
    <name evidence="3" type="ORF">GCM10010302_07700</name>
</gene>
<dbReference type="EMBL" id="BAAABV010000006">
    <property type="protein sequence ID" value="GAA0272583.1"/>
    <property type="molecule type" value="Genomic_DNA"/>
</dbReference>
<keyword evidence="2" id="KW-0812">Transmembrane</keyword>
<evidence type="ECO:0000313" key="3">
    <source>
        <dbReference type="EMBL" id="GAA0272583.1"/>
    </source>
</evidence>
<evidence type="ECO:0000313" key="4">
    <source>
        <dbReference type="Proteomes" id="UP001501867"/>
    </source>
</evidence>
<dbReference type="Proteomes" id="UP001501867">
    <property type="component" value="Unassembled WGS sequence"/>
</dbReference>
<feature type="region of interest" description="Disordered" evidence="1">
    <location>
        <begin position="1"/>
        <end position="43"/>
    </location>
</feature>
<organism evidence="3 4">
    <name type="scientific">Streptomyces polychromogenes</name>
    <dbReference type="NCBI Taxonomy" id="67342"/>
    <lineage>
        <taxon>Bacteria</taxon>
        <taxon>Bacillati</taxon>
        <taxon>Actinomycetota</taxon>
        <taxon>Actinomycetes</taxon>
        <taxon>Kitasatosporales</taxon>
        <taxon>Streptomycetaceae</taxon>
        <taxon>Streptomyces</taxon>
    </lineage>
</organism>
<comment type="caution">
    <text evidence="3">The sequence shown here is derived from an EMBL/GenBank/DDBJ whole genome shotgun (WGS) entry which is preliminary data.</text>
</comment>
<feature type="compositionally biased region" description="Pro residues" evidence="1">
    <location>
        <begin position="8"/>
        <end position="25"/>
    </location>
</feature>
<accession>A0ABN0V2S7</accession>
<protein>
    <recommendedName>
        <fullName evidence="5">DUF2335 domain-containing protein</fullName>
    </recommendedName>
</protein>
<feature type="transmembrane region" description="Helical" evidence="2">
    <location>
        <begin position="90"/>
        <end position="111"/>
    </location>
</feature>
<keyword evidence="2" id="KW-1133">Transmembrane helix</keyword>
<evidence type="ECO:0000256" key="2">
    <source>
        <dbReference type="SAM" id="Phobius"/>
    </source>
</evidence>
<name>A0ABN0V2S7_9ACTN</name>
<keyword evidence="4" id="KW-1185">Reference proteome</keyword>
<reference evidence="3 4" key="1">
    <citation type="journal article" date="2019" name="Int. J. Syst. Evol. Microbiol.">
        <title>The Global Catalogue of Microorganisms (GCM) 10K type strain sequencing project: providing services to taxonomists for standard genome sequencing and annotation.</title>
        <authorList>
            <consortium name="The Broad Institute Genomics Platform"/>
            <consortium name="The Broad Institute Genome Sequencing Center for Infectious Disease"/>
            <person name="Wu L."/>
            <person name="Ma J."/>
        </authorList>
    </citation>
    <scope>NUCLEOTIDE SEQUENCE [LARGE SCALE GENOMIC DNA]</scope>
    <source>
        <strain evidence="3 4">JCM 4505</strain>
    </source>
</reference>
<evidence type="ECO:0008006" key="5">
    <source>
        <dbReference type="Google" id="ProtNLM"/>
    </source>
</evidence>
<feature type="transmembrane region" description="Helical" evidence="2">
    <location>
        <begin position="117"/>
        <end position="137"/>
    </location>
</feature>